<organism evidence="2 3">
    <name type="scientific">Anaeramoeba flamelloides</name>
    <dbReference type="NCBI Taxonomy" id="1746091"/>
    <lineage>
        <taxon>Eukaryota</taxon>
        <taxon>Metamonada</taxon>
        <taxon>Anaeramoebidae</taxon>
        <taxon>Anaeramoeba</taxon>
    </lineage>
</organism>
<proteinExistence type="predicted"/>
<accession>A0AAV7YNX9</accession>
<feature type="region of interest" description="Disordered" evidence="1">
    <location>
        <begin position="323"/>
        <end position="352"/>
    </location>
</feature>
<evidence type="ECO:0000313" key="2">
    <source>
        <dbReference type="EMBL" id="KAJ3431503.1"/>
    </source>
</evidence>
<protein>
    <submittedName>
        <fullName evidence="2">Uncharacterized protein</fullName>
    </submittedName>
</protein>
<evidence type="ECO:0000313" key="3">
    <source>
        <dbReference type="Proteomes" id="UP001146793"/>
    </source>
</evidence>
<dbReference type="AlphaFoldDB" id="A0AAV7YNX9"/>
<feature type="region of interest" description="Disordered" evidence="1">
    <location>
        <begin position="378"/>
        <end position="415"/>
    </location>
</feature>
<feature type="compositionally biased region" description="Basic residues" evidence="1">
    <location>
        <begin position="386"/>
        <end position="403"/>
    </location>
</feature>
<evidence type="ECO:0000256" key="1">
    <source>
        <dbReference type="SAM" id="MobiDB-lite"/>
    </source>
</evidence>
<name>A0AAV7YNX9_9EUKA</name>
<gene>
    <name evidence="2" type="ORF">M0812_20415</name>
</gene>
<reference evidence="2" key="1">
    <citation type="submission" date="2022-08" db="EMBL/GenBank/DDBJ databases">
        <title>Novel sulphate-reducing endosymbionts in the free-living metamonad Anaeramoeba.</title>
        <authorList>
            <person name="Jerlstrom-Hultqvist J."/>
            <person name="Cepicka I."/>
            <person name="Gallot-Lavallee L."/>
            <person name="Salas-Leiva D."/>
            <person name="Curtis B.A."/>
            <person name="Zahonova K."/>
            <person name="Pipaliya S."/>
            <person name="Dacks J."/>
            <person name="Roger A.J."/>
        </authorList>
    </citation>
    <scope>NUCLEOTIDE SEQUENCE</scope>
    <source>
        <strain evidence="2">Busselton2</strain>
    </source>
</reference>
<dbReference type="EMBL" id="JANTQA010000047">
    <property type="protein sequence ID" value="KAJ3431503.1"/>
    <property type="molecule type" value="Genomic_DNA"/>
</dbReference>
<sequence>MNSQNELLTEHHFKTTTNIPRLVEYEKELQVDSLFLNEDLPNIEMCFSSKSNFENDDQVLCSPSWDLLGFGYNDTIFRSPFLDSNFDSQGRSGIEDDVIKTETFPEIFANFDNTENVWLNYNEINNKISSESLSCYPLYLPTNSSYDCVSENVEEGEKFPSNDPIPYNQQKSKKTIINEKKLCPSSKAKPSQKPTKDKYQVDNSHVIQKINNLASKTSQKENMQILESLKSNYLKERQNIERNRTQWINNYDNLNLMNEFKVNQKNSNRSKDKTKIQQEFDSIHQTLESLMIKSLEQFESDFLNSRQESDCNLNIIVPSKTKLKKKNNRKLKMENKKKNKKKTKKKKTMKRRKKEIQLKFLVKKQPRKRIKMSEKCKVQKGNPELKKRRYLHSKKSSKSKNRNIHSINKLLKKKKKTLPEEKIISNIKKAIKRN</sequence>
<feature type="compositionally biased region" description="Basic residues" evidence="1">
    <location>
        <begin position="337"/>
        <end position="352"/>
    </location>
</feature>
<dbReference type="Proteomes" id="UP001146793">
    <property type="component" value="Unassembled WGS sequence"/>
</dbReference>
<comment type="caution">
    <text evidence="2">The sequence shown here is derived from an EMBL/GenBank/DDBJ whole genome shotgun (WGS) entry which is preliminary data.</text>
</comment>